<dbReference type="Proteomes" id="UP000050509">
    <property type="component" value="Unassembled WGS sequence"/>
</dbReference>
<reference evidence="1 2" key="1">
    <citation type="submission" date="2015-09" db="EMBL/GenBank/DDBJ databases">
        <title>Draft genome sequence of Kouleothrix aurantiaca JCM 19913.</title>
        <authorList>
            <person name="Hemp J."/>
        </authorList>
    </citation>
    <scope>NUCLEOTIDE SEQUENCE [LARGE SCALE GENOMIC DNA]</scope>
    <source>
        <strain evidence="1 2">COM-B</strain>
    </source>
</reference>
<dbReference type="EMBL" id="LJCR01000525">
    <property type="protein sequence ID" value="KPV52500.1"/>
    <property type="molecule type" value="Genomic_DNA"/>
</dbReference>
<dbReference type="AlphaFoldDB" id="A0A0P9DQM1"/>
<proteinExistence type="predicted"/>
<name>A0A0P9DQM1_9CHLR</name>
<organism evidence="1 2">
    <name type="scientific">Kouleothrix aurantiaca</name>
    <dbReference type="NCBI Taxonomy" id="186479"/>
    <lineage>
        <taxon>Bacteria</taxon>
        <taxon>Bacillati</taxon>
        <taxon>Chloroflexota</taxon>
        <taxon>Chloroflexia</taxon>
        <taxon>Chloroflexales</taxon>
        <taxon>Roseiflexineae</taxon>
        <taxon>Roseiflexaceae</taxon>
        <taxon>Kouleothrix</taxon>
    </lineage>
</organism>
<keyword evidence="2" id="KW-1185">Reference proteome</keyword>
<protein>
    <submittedName>
        <fullName evidence="1">Uncharacterized protein</fullName>
    </submittedName>
</protein>
<accession>A0A0P9DQM1</accession>
<sequence length="124" mass="13468">MRSWLAVIFWFALGFIVAGAIRPVYEWAVFRPLCASYAQAHGVEHADALAFSDLTSPRGTGKRFCNMTDLATGFPVKIELQLSALQSASFEALRLLEIGCMAVPVVYGIIRAARAMPATSGDSR</sequence>
<gene>
    <name evidence="1" type="ORF">SE17_15150</name>
</gene>
<evidence type="ECO:0000313" key="2">
    <source>
        <dbReference type="Proteomes" id="UP000050509"/>
    </source>
</evidence>
<comment type="caution">
    <text evidence="1">The sequence shown here is derived from an EMBL/GenBank/DDBJ whole genome shotgun (WGS) entry which is preliminary data.</text>
</comment>
<evidence type="ECO:0000313" key="1">
    <source>
        <dbReference type="EMBL" id="KPV52500.1"/>
    </source>
</evidence>